<dbReference type="PANTHER" id="PTHR30290">
    <property type="entry name" value="PERIPLASMIC BINDING COMPONENT OF ABC TRANSPORTER"/>
    <property type="match status" value="1"/>
</dbReference>
<dbReference type="Gene3D" id="3.40.190.10">
    <property type="entry name" value="Periplasmic binding protein-like II"/>
    <property type="match status" value="1"/>
</dbReference>
<dbReference type="Pfam" id="PF00496">
    <property type="entry name" value="SBP_bac_5"/>
    <property type="match status" value="1"/>
</dbReference>
<dbReference type="Gene3D" id="3.10.105.10">
    <property type="entry name" value="Dipeptide-binding Protein, Domain 3"/>
    <property type="match status" value="1"/>
</dbReference>
<keyword evidence="3 4" id="KW-0732">Signal</keyword>
<name>A0A7U6GDI7_CALEA</name>
<dbReference type="InterPro" id="IPR001119">
    <property type="entry name" value="SLH_dom"/>
</dbReference>
<dbReference type="Gene3D" id="3.90.76.10">
    <property type="entry name" value="Dipeptide-binding Protein, Domain 1"/>
    <property type="match status" value="1"/>
</dbReference>
<dbReference type="AlphaFoldDB" id="A0A7U6GDI7"/>
<evidence type="ECO:0000313" key="6">
    <source>
        <dbReference type="EMBL" id="BAL80423.1"/>
    </source>
</evidence>
<comment type="similarity">
    <text evidence="1">Belongs to the bacterial solute-binding protein 5 family.</text>
</comment>
<dbReference type="InterPro" id="IPR000914">
    <property type="entry name" value="SBP_5_dom"/>
</dbReference>
<dbReference type="OrthoDB" id="137511at2"/>
<evidence type="ECO:0000313" key="7">
    <source>
        <dbReference type="Proteomes" id="UP000004793"/>
    </source>
</evidence>
<dbReference type="Proteomes" id="UP000004793">
    <property type="component" value="Chromosome"/>
</dbReference>
<dbReference type="InterPro" id="IPR039424">
    <property type="entry name" value="SBP_5"/>
</dbReference>
<reference evidence="6 7" key="1">
    <citation type="submission" date="2011-01" db="EMBL/GenBank/DDBJ databases">
        <title>Whole genome sequence of Caldisericum exile AZM16c01.</title>
        <authorList>
            <person name="Narita-Yamada S."/>
            <person name="Kawakoshi A."/>
            <person name="Nakamura S."/>
            <person name="Sasagawa M."/>
            <person name="Fukada J."/>
            <person name="Sekine M."/>
            <person name="Kato Y."/>
            <person name="Fukai R."/>
            <person name="Sasaki K."/>
            <person name="Hanamaki A."/>
            <person name="Narita H."/>
            <person name="Konno Y."/>
            <person name="Mori K."/>
            <person name="Yamazaki S."/>
            <person name="Suzuki K."/>
            <person name="Fujita N."/>
        </authorList>
    </citation>
    <scope>NUCLEOTIDE SEQUENCE [LARGE SCALE GENOMIC DNA]</scope>
    <source>
        <strain evidence="7">DSM 21853 / NBRC 104410 / AZM16c01</strain>
    </source>
</reference>
<feature type="signal peptide" evidence="4">
    <location>
        <begin position="1"/>
        <end position="25"/>
    </location>
</feature>
<evidence type="ECO:0000256" key="4">
    <source>
        <dbReference type="SAM" id="SignalP"/>
    </source>
</evidence>
<proteinExistence type="inferred from homology"/>
<dbReference type="PROSITE" id="PS51272">
    <property type="entry name" value="SLH"/>
    <property type="match status" value="2"/>
</dbReference>
<feature type="domain" description="SLH" evidence="5">
    <location>
        <begin position="26"/>
        <end position="86"/>
    </location>
</feature>
<accession>A0A7U6GDI7</accession>
<dbReference type="GO" id="GO:0015833">
    <property type="term" value="P:peptide transport"/>
    <property type="evidence" value="ECO:0007669"/>
    <property type="project" value="TreeGrafter"/>
</dbReference>
<evidence type="ECO:0000256" key="3">
    <source>
        <dbReference type="ARBA" id="ARBA00022729"/>
    </source>
</evidence>
<organism evidence="6 7">
    <name type="scientific">Caldisericum exile (strain DSM 21853 / NBRC 104410 / AZM16c01)</name>
    <dbReference type="NCBI Taxonomy" id="511051"/>
    <lineage>
        <taxon>Bacteria</taxon>
        <taxon>Pseudomonadati</taxon>
        <taxon>Caldisericota/Cryosericota group</taxon>
        <taxon>Caldisericota</taxon>
        <taxon>Caldisericia</taxon>
        <taxon>Caldisericales</taxon>
        <taxon>Caldisericaceae</taxon>
        <taxon>Caldisericum</taxon>
    </lineage>
</organism>
<sequence length="732" mass="81415">MKKLVAVLLTVLLLASGLAVSPLNAATQGFSDVKGDYWAYEAITFLSGKGIISGVGQGLFKPDDPVTREQLAKIICLSKGITEFKPAKPTFKDVSPSSWSYGFIEAAVKSGYIKGFPDGTFKPKENIKRADLAVLLVRVLGKESEAQKYKEPLVFSNDEASIPKYAIGAMSLAYNNHYQLLNYRAGRNAAPNANATRAEVANAIYKILKPVKVGGTINLASGTEADSLFLPLAKIGASGDYWLLQFANLIGLDENESVYPLAAKEVPTVQNGLVSVYEVNGEKRMKVTYHLRGGLKWADGQPVTVNDYIFTEKLLQDPQVKVVSASSMWANFIDHVEAPNSSTLVYYYKVVDPQYILGRGVLPEHILKPIYDKDPSLINTCDFNTQPLGNGPFMLEKWVKNSYISFVRNPYYPWGQPLVDRIVIKYIPDANTRLANLMAGTILASSIDPQQMPVLKNSNKFNVYVSFSEGGLTYIGCITTNPLLSDKRVRQAIAYGINMEAYGKQYYGFDVPRATGPIMKSSWAYNPKAKTYYYDFNKAKQLLAEAGFTMGSNGVLVSKDGKEFVVTLGTTTATSSKQAGVFIQSELQKLGIKVNIASYPISTYYGRVIPQAQVDLYFAGWIEDPLFPGKLDSYKCNQIPTSENNYSGLNWSRWCNEEATKYANLAYSTLDRELAKQYYGKFQEIFTEELPEIPWLERVGISAIRKEFKNYIGSKGGINRYTWNASFWYLDN</sequence>
<evidence type="ECO:0000259" key="5">
    <source>
        <dbReference type="PROSITE" id="PS51272"/>
    </source>
</evidence>
<keyword evidence="2" id="KW-0813">Transport</keyword>
<evidence type="ECO:0000256" key="1">
    <source>
        <dbReference type="ARBA" id="ARBA00005695"/>
    </source>
</evidence>
<dbReference type="EMBL" id="AP012051">
    <property type="protein sequence ID" value="BAL80423.1"/>
    <property type="molecule type" value="Genomic_DNA"/>
</dbReference>
<dbReference type="RefSeq" id="WP_014452830.1">
    <property type="nucleotide sequence ID" value="NC_017096.1"/>
</dbReference>
<dbReference type="PANTHER" id="PTHR30290:SF9">
    <property type="entry name" value="OLIGOPEPTIDE-BINDING PROTEIN APPA"/>
    <property type="match status" value="1"/>
</dbReference>
<gene>
    <name evidence="6" type="ordered locus">CSE_02970</name>
</gene>
<dbReference type="CDD" id="cd08513">
    <property type="entry name" value="PBP2_thermophilic_Hb8_like"/>
    <property type="match status" value="1"/>
</dbReference>
<protein>
    <submittedName>
        <fullName evidence="6">Oligopeptide ABC transporter substrate binding protein</fullName>
    </submittedName>
</protein>
<dbReference type="SUPFAM" id="SSF53850">
    <property type="entry name" value="Periplasmic binding protein-like II"/>
    <property type="match status" value="1"/>
</dbReference>
<feature type="domain" description="SLH" evidence="5">
    <location>
        <begin position="87"/>
        <end position="150"/>
    </location>
</feature>
<keyword evidence="7" id="KW-1185">Reference proteome</keyword>
<feature type="chain" id="PRO_5031244507" evidence="4">
    <location>
        <begin position="26"/>
        <end position="732"/>
    </location>
</feature>
<dbReference type="GO" id="GO:1904680">
    <property type="term" value="F:peptide transmembrane transporter activity"/>
    <property type="evidence" value="ECO:0007669"/>
    <property type="project" value="TreeGrafter"/>
</dbReference>
<dbReference type="KEGG" id="cex:CSE_02970"/>
<dbReference type="Pfam" id="PF00395">
    <property type="entry name" value="SLH"/>
    <property type="match status" value="2"/>
</dbReference>
<evidence type="ECO:0000256" key="2">
    <source>
        <dbReference type="ARBA" id="ARBA00022448"/>
    </source>
</evidence>